<protein>
    <recommendedName>
        <fullName evidence="7">Tail sheath protein C-terminal domain-containing protein</fullName>
    </recommendedName>
</protein>
<evidence type="ECO:0000256" key="1">
    <source>
        <dbReference type="ARBA" id="ARBA00008005"/>
    </source>
</evidence>
<dbReference type="Pfam" id="PF17482">
    <property type="entry name" value="Phage_sheath_1C"/>
    <property type="match status" value="1"/>
</dbReference>
<evidence type="ECO:0000259" key="4">
    <source>
        <dbReference type="Pfam" id="PF17482"/>
    </source>
</evidence>
<evidence type="ECO:0000313" key="5">
    <source>
        <dbReference type="EMBL" id="SHF09507.1"/>
    </source>
</evidence>
<dbReference type="InterPro" id="IPR035089">
    <property type="entry name" value="Phage_sheath_subtilisin"/>
</dbReference>
<keyword evidence="6" id="KW-1185">Reference proteome</keyword>
<gene>
    <name evidence="5" type="ORF">SAMN05444320_102491</name>
</gene>
<dbReference type="PANTHER" id="PTHR35861:SF1">
    <property type="entry name" value="PHAGE TAIL SHEATH PROTEIN"/>
    <property type="match status" value="1"/>
</dbReference>
<evidence type="ECO:0008006" key="7">
    <source>
        <dbReference type="Google" id="ProtNLM"/>
    </source>
</evidence>
<dbReference type="EMBL" id="FQVN01000002">
    <property type="protein sequence ID" value="SHF09507.1"/>
    <property type="molecule type" value="Genomic_DNA"/>
</dbReference>
<dbReference type="RefSeq" id="WP_073480716.1">
    <property type="nucleotide sequence ID" value="NZ_FQVN01000002.1"/>
</dbReference>
<evidence type="ECO:0000313" key="6">
    <source>
        <dbReference type="Proteomes" id="UP000184501"/>
    </source>
</evidence>
<comment type="similarity">
    <text evidence="1">Belongs to the myoviridae tail sheath protein family.</text>
</comment>
<feature type="domain" description="Tail sheath protein C-terminal" evidence="4">
    <location>
        <begin position="515"/>
        <end position="619"/>
    </location>
</feature>
<dbReference type="Gene3D" id="3.40.50.11780">
    <property type="match status" value="2"/>
</dbReference>
<name>A0A1M4YVB7_STRHI</name>
<reference evidence="5 6" key="1">
    <citation type="submission" date="2016-11" db="EMBL/GenBank/DDBJ databases">
        <authorList>
            <person name="Jaros S."/>
            <person name="Januszkiewicz K."/>
            <person name="Wedrychowicz H."/>
        </authorList>
    </citation>
    <scope>NUCLEOTIDE SEQUENCE [LARGE SCALE GENOMIC DNA]</scope>
    <source>
        <strain evidence="5 6">DSM 44523</strain>
    </source>
</reference>
<dbReference type="OrthoDB" id="9767864at2"/>
<organism evidence="5 6">
    <name type="scientific">Streptoalloteichus hindustanus</name>
    <dbReference type="NCBI Taxonomy" id="2017"/>
    <lineage>
        <taxon>Bacteria</taxon>
        <taxon>Bacillati</taxon>
        <taxon>Actinomycetota</taxon>
        <taxon>Actinomycetes</taxon>
        <taxon>Pseudonocardiales</taxon>
        <taxon>Pseudonocardiaceae</taxon>
        <taxon>Streptoalloteichus</taxon>
    </lineage>
</organism>
<feature type="region of interest" description="Disordered" evidence="2">
    <location>
        <begin position="309"/>
        <end position="330"/>
    </location>
</feature>
<dbReference type="InterPro" id="IPR052042">
    <property type="entry name" value="Tail_sheath_structural"/>
</dbReference>
<dbReference type="STRING" id="2017.SAMN05444320_102491"/>
<dbReference type="AlphaFoldDB" id="A0A1M4YVB7"/>
<proteinExistence type="inferred from homology"/>
<dbReference type="Pfam" id="PF04984">
    <property type="entry name" value="Phage_sheath_1"/>
    <property type="match status" value="1"/>
</dbReference>
<feature type="domain" description="Tail sheath protein subtilisin-like" evidence="3">
    <location>
        <begin position="414"/>
        <end position="508"/>
    </location>
</feature>
<evidence type="ECO:0000256" key="2">
    <source>
        <dbReference type="SAM" id="MobiDB-lite"/>
    </source>
</evidence>
<dbReference type="PANTHER" id="PTHR35861">
    <property type="match status" value="1"/>
</dbReference>
<dbReference type="Proteomes" id="UP000184501">
    <property type="component" value="Unassembled WGS sequence"/>
</dbReference>
<sequence length="627" mass="66613">MPVTPTYPGVYIEELPSRVRTITAVSTSVTAFVGYTARGPVSRPVTLTSFADFERRFGGLAANSPVSYAVHQFFLNGGSIAVVVRVAAGAEPANVVTKSRLGDQPGTALTVTAREPGAWGNGLRVAVDYATPTPDSTFNLQVQHSGGGTTETFADLSMDPTHPRYAVDVVNAGSSLVTVSAVANQRNRPDPVGTLSRPLPATIPDLAGAVEISIGERKWQIDKLYDNTADGPAPTTPVAVALLLERKLRALPDDVGSRTFGAARVVVVGRRLQVVAGAADASTVLHFGGSAGSALGLEGTPNVTAYALGDERDIEGQGRGKKGEDGTAPKHTDLIGTESAKTGIHALRDVEDLNLLSLPEVCELSDDHMIAVLAAADRLCRDKRMVLLVDSPSRWRTLDAARAGLPALDVARSDHAALYFPHLQLVDPLTGRLRSFPPSGTVAGILARTDSERGVWKAPAGTEARLAGVRALTVPLTDLENGLLNPLGVNCLRSFPVVGPVVWGARTSAGADVLTSQWKYLPVRRTALMLEESLYRGTKWVVFEPNDERLWAQIRLNIGAFLHGLFQRGAFQGSSARDAYFVKCDGETTTQNDVNSGVVNVVVGFAPLRPAEFVIIKIEQMAGRIEA</sequence>
<evidence type="ECO:0000259" key="3">
    <source>
        <dbReference type="Pfam" id="PF04984"/>
    </source>
</evidence>
<accession>A0A1M4YVB7</accession>
<dbReference type="InterPro" id="IPR020287">
    <property type="entry name" value="Tail_sheath_C"/>
</dbReference>